<dbReference type="Proteomes" id="UP000287352">
    <property type="component" value="Unassembled WGS sequence"/>
</dbReference>
<sequence length="103" mass="11334">MPRDLSHATVGLSPHQTSHVAPSSLLADQRTPLFKFQSLAPAFFGSKSLATLWGEESDLIGGTLAIVLLDIYVLGYVYLSPTWLFSNFAEKPEKSQVATLRKR</sequence>
<comment type="caution">
    <text evidence="2">The sequence shown here is derived from an EMBL/GenBank/DDBJ whole genome shotgun (WGS) entry which is preliminary data.</text>
</comment>
<keyword evidence="3" id="KW-1185">Reference proteome</keyword>
<evidence type="ECO:0000256" key="1">
    <source>
        <dbReference type="SAM" id="Phobius"/>
    </source>
</evidence>
<feature type="transmembrane region" description="Helical" evidence="1">
    <location>
        <begin position="59"/>
        <end position="79"/>
    </location>
</feature>
<proteinExistence type="predicted"/>
<reference evidence="3" key="1">
    <citation type="submission" date="2018-12" db="EMBL/GenBank/DDBJ databases">
        <title>Tengunoibacter tsumagoiensis gen. nov., sp. nov., Dictyobacter kobayashii sp. nov., D. alpinus sp. nov., and D. joshuensis sp. nov. and description of Dictyobacteraceae fam. nov. within the order Ktedonobacterales isolated from Tengu-no-mugimeshi.</title>
        <authorList>
            <person name="Wang C.M."/>
            <person name="Zheng Y."/>
            <person name="Sakai Y."/>
            <person name="Toyoda A."/>
            <person name="Minakuchi Y."/>
            <person name="Abe K."/>
            <person name="Yokota A."/>
            <person name="Yabe S."/>
        </authorList>
    </citation>
    <scope>NUCLEOTIDE SEQUENCE [LARGE SCALE GENOMIC DNA]</scope>
    <source>
        <strain evidence="3">Uno3</strain>
    </source>
</reference>
<protein>
    <submittedName>
        <fullName evidence="2">Uncharacterized protein</fullName>
    </submittedName>
</protein>
<evidence type="ECO:0000313" key="2">
    <source>
        <dbReference type="EMBL" id="GCE11323.1"/>
    </source>
</evidence>
<evidence type="ECO:0000313" key="3">
    <source>
        <dbReference type="Proteomes" id="UP000287352"/>
    </source>
</evidence>
<gene>
    <name evidence="2" type="ORF">KTT_11820</name>
</gene>
<keyword evidence="1" id="KW-0472">Membrane</keyword>
<dbReference type="AlphaFoldDB" id="A0A401ZWS8"/>
<name>A0A401ZWS8_9CHLR</name>
<organism evidence="2 3">
    <name type="scientific">Tengunoibacter tsumagoiensis</name>
    <dbReference type="NCBI Taxonomy" id="2014871"/>
    <lineage>
        <taxon>Bacteria</taxon>
        <taxon>Bacillati</taxon>
        <taxon>Chloroflexota</taxon>
        <taxon>Ktedonobacteria</taxon>
        <taxon>Ktedonobacterales</taxon>
        <taxon>Dictyobacteraceae</taxon>
        <taxon>Tengunoibacter</taxon>
    </lineage>
</organism>
<keyword evidence="1" id="KW-0812">Transmembrane</keyword>
<dbReference type="EMBL" id="BIFR01000001">
    <property type="protein sequence ID" value="GCE11323.1"/>
    <property type="molecule type" value="Genomic_DNA"/>
</dbReference>
<accession>A0A401ZWS8</accession>
<keyword evidence="1" id="KW-1133">Transmembrane helix</keyword>